<evidence type="ECO:0000313" key="2">
    <source>
        <dbReference type="Proteomes" id="UP000555564"/>
    </source>
</evidence>
<name>A0A7X0IKC0_9ACTN</name>
<dbReference type="PANTHER" id="PTHR36849">
    <property type="entry name" value="CYTOPLASMIC PROTEIN-RELATED"/>
    <property type="match status" value="1"/>
</dbReference>
<dbReference type="InterPro" id="IPR052552">
    <property type="entry name" value="YeaO-like"/>
</dbReference>
<proteinExistence type="predicted"/>
<keyword evidence="2" id="KW-1185">Reference proteome</keyword>
<dbReference type="PANTHER" id="PTHR36849:SF1">
    <property type="entry name" value="CYTOPLASMIC PROTEIN"/>
    <property type="match status" value="1"/>
</dbReference>
<dbReference type="EMBL" id="JACHIU010000001">
    <property type="protein sequence ID" value="MBB6476530.1"/>
    <property type="molecule type" value="Genomic_DNA"/>
</dbReference>
<reference evidence="1 2" key="1">
    <citation type="submission" date="2020-08" db="EMBL/GenBank/DDBJ databases">
        <title>Sequencing the genomes of 1000 actinobacteria strains.</title>
        <authorList>
            <person name="Klenk H.-P."/>
        </authorList>
    </citation>
    <scope>NUCLEOTIDE SEQUENCE [LARGE SCALE GENOMIC DNA]</scope>
    <source>
        <strain evidence="1 2">DSM 44936</strain>
    </source>
</reference>
<dbReference type="AlphaFoldDB" id="A0A7X0IKC0"/>
<dbReference type="RefSeq" id="WP_221475038.1">
    <property type="nucleotide sequence ID" value="NZ_JACHIU010000001.1"/>
</dbReference>
<evidence type="ECO:0000313" key="1">
    <source>
        <dbReference type="EMBL" id="MBB6476530.1"/>
    </source>
</evidence>
<dbReference type="Proteomes" id="UP000555564">
    <property type="component" value="Unassembled WGS sequence"/>
</dbReference>
<sequence length="119" mass="13543">MATMTWHTKRVYDPPAPDDGHRVLVDRLWPRGLSKQQAHVDLWLKDVAPSAELRQWYGHRQDRFEEFTRRYTAELSTNPAVTTLLDLADTHPVITLLYAAKDPENNAAVLADHLRAGSG</sequence>
<gene>
    <name evidence="1" type="ORF">BJ992_005961</name>
</gene>
<protein>
    <submittedName>
        <fullName evidence="1">Uncharacterized protein YeaO (DUF488 family)</fullName>
    </submittedName>
</protein>
<organism evidence="1 2">
    <name type="scientific">Sphaerisporangium rubeum</name>
    <dbReference type="NCBI Taxonomy" id="321317"/>
    <lineage>
        <taxon>Bacteria</taxon>
        <taxon>Bacillati</taxon>
        <taxon>Actinomycetota</taxon>
        <taxon>Actinomycetes</taxon>
        <taxon>Streptosporangiales</taxon>
        <taxon>Streptosporangiaceae</taxon>
        <taxon>Sphaerisporangium</taxon>
    </lineage>
</organism>
<accession>A0A7X0IKC0</accession>
<dbReference type="Pfam" id="PF22752">
    <property type="entry name" value="DUF488-N3i"/>
    <property type="match status" value="1"/>
</dbReference>
<comment type="caution">
    <text evidence="1">The sequence shown here is derived from an EMBL/GenBank/DDBJ whole genome shotgun (WGS) entry which is preliminary data.</text>
</comment>